<accession>A0A9D1NKM2</accession>
<dbReference type="Proteomes" id="UP000886812">
    <property type="component" value="Unassembled WGS sequence"/>
</dbReference>
<evidence type="ECO:0000313" key="3">
    <source>
        <dbReference type="Proteomes" id="UP000886812"/>
    </source>
</evidence>
<organism evidence="2 3">
    <name type="scientific">Candidatus Spyradosoma merdigallinarum</name>
    <dbReference type="NCBI Taxonomy" id="2840950"/>
    <lineage>
        <taxon>Bacteria</taxon>
        <taxon>Pseudomonadati</taxon>
        <taxon>Verrucomicrobiota</taxon>
        <taxon>Opitutia</taxon>
        <taxon>Opitutia incertae sedis</taxon>
        <taxon>Candidatus Spyradosoma</taxon>
    </lineage>
</organism>
<comment type="caution">
    <text evidence="2">The sequence shown here is derived from an EMBL/GenBank/DDBJ whole genome shotgun (WGS) entry which is preliminary data.</text>
</comment>
<dbReference type="EMBL" id="DVOG01000191">
    <property type="protein sequence ID" value="HIV04922.1"/>
    <property type="molecule type" value="Genomic_DNA"/>
</dbReference>
<protein>
    <submittedName>
        <fullName evidence="2">Glycosyltransferase family 25 protein</fullName>
    </submittedName>
</protein>
<gene>
    <name evidence="2" type="ORF">IAC75_07250</name>
</gene>
<evidence type="ECO:0000259" key="1">
    <source>
        <dbReference type="Pfam" id="PF01755"/>
    </source>
</evidence>
<name>A0A9D1NKM2_9BACT</name>
<sequence length="262" mass="30688">MKGLFLNPDIYVINLERAKARKAMLEQSVPAVLRPRLKFFRAVDAKDEAELDPWKKRVSKWRTYLSIRRELSDSEIACFASHYSLWKLIAEKRICGEEGAAVVEDDIVFCPNIEAALEEIPKSGFNYVRLYAGSERRFLKFSQNFSYSSHRVWLTAGYWLNPKGAEQLLRGADVWHNEVDNYIDEFWKHGLPIVAYTPFPIRLNPEVSTNSQIYGRDRALQEEGMVQDAFFKILRNFRELRRTVAHVKLLLRHPELRHREST</sequence>
<dbReference type="CDD" id="cd06532">
    <property type="entry name" value="Glyco_transf_25"/>
    <property type="match status" value="1"/>
</dbReference>
<feature type="domain" description="Glycosyl transferase family 25" evidence="1">
    <location>
        <begin position="9"/>
        <end position="141"/>
    </location>
</feature>
<reference evidence="2" key="2">
    <citation type="journal article" date="2021" name="PeerJ">
        <title>Extensive microbial diversity within the chicken gut microbiome revealed by metagenomics and culture.</title>
        <authorList>
            <person name="Gilroy R."/>
            <person name="Ravi A."/>
            <person name="Getino M."/>
            <person name="Pursley I."/>
            <person name="Horton D.L."/>
            <person name="Alikhan N.F."/>
            <person name="Baker D."/>
            <person name="Gharbi K."/>
            <person name="Hall N."/>
            <person name="Watson M."/>
            <person name="Adriaenssens E.M."/>
            <person name="Foster-Nyarko E."/>
            <person name="Jarju S."/>
            <person name="Secka A."/>
            <person name="Antonio M."/>
            <person name="Oren A."/>
            <person name="Chaudhuri R.R."/>
            <person name="La Ragione R."/>
            <person name="Hildebrand F."/>
            <person name="Pallen M.J."/>
        </authorList>
    </citation>
    <scope>NUCLEOTIDE SEQUENCE</scope>
    <source>
        <strain evidence="2">10669</strain>
    </source>
</reference>
<evidence type="ECO:0000313" key="2">
    <source>
        <dbReference type="EMBL" id="HIV04922.1"/>
    </source>
</evidence>
<reference evidence="2" key="1">
    <citation type="submission" date="2020-10" db="EMBL/GenBank/DDBJ databases">
        <authorList>
            <person name="Gilroy R."/>
        </authorList>
    </citation>
    <scope>NUCLEOTIDE SEQUENCE</scope>
    <source>
        <strain evidence="2">10669</strain>
    </source>
</reference>
<dbReference type="InterPro" id="IPR002654">
    <property type="entry name" value="Glyco_trans_25"/>
</dbReference>
<proteinExistence type="predicted"/>
<dbReference type="Pfam" id="PF01755">
    <property type="entry name" value="Glyco_transf_25"/>
    <property type="match status" value="1"/>
</dbReference>
<dbReference type="AlphaFoldDB" id="A0A9D1NKM2"/>